<evidence type="ECO:0000313" key="1">
    <source>
        <dbReference type="EMBL" id="KAJ8665006.1"/>
    </source>
</evidence>
<sequence>MQNSAVTSSAKSKKRQTSLSKDEAKRRKLNSMENEGALSHSPEYRSNPLPCSENEATGMEVMDIVGENFELDHSGFPPEFDIMVESALFKAQMDLINNYRNGNDDHSFDIQEEIVDDDSEDVQTDCGADDCEVGSEEDDADELDPLIESIKNLKSEVRLYGNSRVTLERALFLVATLYVKCKLPKENMNHILYVFHELLPENNLLPRSSYLFFKEVKSYAPDFSQPVRYFYCKNCKAGLGTNHPQMPCDFCSSEQGFGCFYCFNLAEQIRFLFEHRNLGEIIEASTDTHSEFICDIKDSSEYIRASKTFLNRTKYDLVLIMGADEVPQHLRESFIIVNSVWCDYQKPKMNTYLEPICRQLKECFDEGISWTCPETGEKRITRVIAPLWSLDAQARAEVGNFLGHGGSFGCNTCEIETVQCQPVKGKKLKRIYVSPEVEPRLRDDARMRAQAARAHEKFKSAYFKLIQRQVIHVRGIKGFSILCILPSLKLHTCFIPEFLHAVLLGPVRDFLRRHFSSNLKGNLKRHMADINALWKKIRPPNTFSRLPKNLEQWHEMKGHELLHWLLIYSIPILKKYLAPEYLQHWIAFVIGTFNLLKTKIGPSDTAQSELLFKIFVRDIKNLYDDRMLTYNMHQLLHLVLYVIRWGPMWATSAFGFESFNSFLSRCLHGKKDVAKELVNTIQIYNGYSALKNKVSILTLLWKFSLEWYCVQF</sequence>
<dbReference type="Proteomes" id="UP001239111">
    <property type="component" value="Chromosome 4"/>
</dbReference>
<organism evidence="1 2">
    <name type="scientific">Eretmocerus hayati</name>
    <dbReference type="NCBI Taxonomy" id="131215"/>
    <lineage>
        <taxon>Eukaryota</taxon>
        <taxon>Metazoa</taxon>
        <taxon>Ecdysozoa</taxon>
        <taxon>Arthropoda</taxon>
        <taxon>Hexapoda</taxon>
        <taxon>Insecta</taxon>
        <taxon>Pterygota</taxon>
        <taxon>Neoptera</taxon>
        <taxon>Endopterygota</taxon>
        <taxon>Hymenoptera</taxon>
        <taxon>Apocrita</taxon>
        <taxon>Proctotrupomorpha</taxon>
        <taxon>Chalcidoidea</taxon>
        <taxon>Aphelinidae</taxon>
        <taxon>Aphelininae</taxon>
        <taxon>Eretmocerus</taxon>
    </lineage>
</organism>
<reference evidence="1" key="1">
    <citation type="submission" date="2023-04" db="EMBL/GenBank/DDBJ databases">
        <title>A chromosome-level genome assembly of the parasitoid wasp Eretmocerus hayati.</title>
        <authorList>
            <person name="Zhong Y."/>
            <person name="Liu S."/>
            <person name="Liu Y."/>
        </authorList>
    </citation>
    <scope>NUCLEOTIDE SEQUENCE</scope>
    <source>
        <strain evidence="1">ZJU_SS_LIU_2023</strain>
    </source>
</reference>
<evidence type="ECO:0000313" key="2">
    <source>
        <dbReference type="Proteomes" id="UP001239111"/>
    </source>
</evidence>
<gene>
    <name evidence="1" type="ORF">QAD02_006668</name>
</gene>
<accession>A0ACC2N2P6</accession>
<keyword evidence="2" id="KW-1185">Reference proteome</keyword>
<comment type="caution">
    <text evidence="1">The sequence shown here is derived from an EMBL/GenBank/DDBJ whole genome shotgun (WGS) entry which is preliminary data.</text>
</comment>
<protein>
    <submittedName>
        <fullName evidence="1">Uncharacterized protein</fullName>
    </submittedName>
</protein>
<proteinExistence type="predicted"/>
<name>A0ACC2N2P6_9HYME</name>
<dbReference type="EMBL" id="CM056744">
    <property type="protein sequence ID" value="KAJ8665006.1"/>
    <property type="molecule type" value="Genomic_DNA"/>
</dbReference>